<proteinExistence type="predicted"/>
<feature type="chain" id="PRO_5032983520" description="NtA domain-containing protein" evidence="2">
    <location>
        <begin position="20"/>
        <end position="154"/>
    </location>
</feature>
<accession>A0A813PF87</accession>
<dbReference type="GO" id="GO:0043113">
    <property type="term" value="P:receptor clustering"/>
    <property type="evidence" value="ECO:0007669"/>
    <property type="project" value="InterPro"/>
</dbReference>
<dbReference type="EMBL" id="CAJNOJ010000005">
    <property type="protein sequence ID" value="CAF0751976.1"/>
    <property type="molecule type" value="Genomic_DNA"/>
</dbReference>
<evidence type="ECO:0000256" key="2">
    <source>
        <dbReference type="SAM" id="SignalP"/>
    </source>
</evidence>
<name>A0A813PF87_ADIRI</name>
<dbReference type="GO" id="GO:0043236">
    <property type="term" value="F:laminin binding"/>
    <property type="evidence" value="ECO:0007669"/>
    <property type="project" value="InterPro"/>
</dbReference>
<dbReference type="PROSITE" id="PS51121">
    <property type="entry name" value="NTA"/>
    <property type="match status" value="1"/>
</dbReference>
<feature type="domain" description="NtA" evidence="3">
    <location>
        <begin position="18"/>
        <end position="143"/>
    </location>
</feature>
<organism evidence="4 5">
    <name type="scientific">Adineta ricciae</name>
    <name type="common">Rotifer</name>
    <dbReference type="NCBI Taxonomy" id="249248"/>
    <lineage>
        <taxon>Eukaryota</taxon>
        <taxon>Metazoa</taxon>
        <taxon>Spiralia</taxon>
        <taxon>Gnathifera</taxon>
        <taxon>Rotifera</taxon>
        <taxon>Eurotatoria</taxon>
        <taxon>Bdelloidea</taxon>
        <taxon>Adinetida</taxon>
        <taxon>Adinetidae</taxon>
        <taxon>Adineta</taxon>
    </lineage>
</organism>
<evidence type="ECO:0000313" key="4">
    <source>
        <dbReference type="EMBL" id="CAF0751976.1"/>
    </source>
</evidence>
<evidence type="ECO:0000259" key="3">
    <source>
        <dbReference type="PROSITE" id="PS51121"/>
    </source>
</evidence>
<dbReference type="OrthoDB" id="10041765at2759"/>
<dbReference type="GO" id="GO:0005886">
    <property type="term" value="C:plasma membrane"/>
    <property type="evidence" value="ECO:0007669"/>
    <property type="project" value="GOC"/>
</dbReference>
<dbReference type="AlphaFoldDB" id="A0A813PF87"/>
<feature type="signal peptide" evidence="2">
    <location>
        <begin position="1"/>
        <end position="19"/>
    </location>
</feature>
<evidence type="ECO:0000256" key="1">
    <source>
        <dbReference type="PROSITE-ProRule" id="PRU00443"/>
    </source>
</evidence>
<comment type="caution">
    <text evidence="1">Lacks conserved residue(s) required for the propagation of feature annotation.</text>
</comment>
<protein>
    <recommendedName>
        <fullName evidence="3">NtA domain-containing protein</fullName>
    </recommendedName>
</protein>
<sequence length="154" mass="18216">MRRIGWIFYFPILILSVQPCTNIDHLKIDESEVLFTGRILSLHQWSTDYPYSAFVWVFRILRGTSVLLAHYQTRELERPLYIIIDNLTICEQLSALTYYDMKIFGVRINNARFQSLFRPLPVTLTNMKAIEGKMSYLIYSDNFCLRDFCLAKKD</sequence>
<comment type="caution">
    <text evidence="4">The sequence shown here is derived from an EMBL/GenBank/DDBJ whole genome shotgun (WGS) entry which is preliminary data.</text>
</comment>
<dbReference type="InterPro" id="IPR008993">
    <property type="entry name" value="TIMP-like_OB-fold"/>
</dbReference>
<dbReference type="Gene3D" id="2.40.50.120">
    <property type="match status" value="1"/>
</dbReference>
<dbReference type="Proteomes" id="UP000663852">
    <property type="component" value="Unassembled WGS sequence"/>
</dbReference>
<keyword evidence="2" id="KW-0732">Signal</keyword>
<reference evidence="4" key="1">
    <citation type="submission" date="2021-02" db="EMBL/GenBank/DDBJ databases">
        <authorList>
            <person name="Nowell W R."/>
        </authorList>
    </citation>
    <scope>NUCLEOTIDE SEQUENCE</scope>
</reference>
<gene>
    <name evidence="4" type="ORF">EDS130_LOCUS2338</name>
</gene>
<dbReference type="InterPro" id="IPR004850">
    <property type="entry name" value="NtA_dom"/>
</dbReference>
<evidence type="ECO:0000313" key="5">
    <source>
        <dbReference type="Proteomes" id="UP000663852"/>
    </source>
</evidence>